<dbReference type="InterPro" id="IPR002192">
    <property type="entry name" value="PPDK_AMP/ATP-bd"/>
</dbReference>
<dbReference type="Proteomes" id="UP000177232">
    <property type="component" value="Unassembled WGS sequence"/>
</dbReference>
<dbReference type="GO" id="GO:0008986">
    <property type="term" value="F:pyruvate, water dikinase activity"/>
    <property type="evidence" value="ECO:0007669"/>
    <property type="project" value="InterPro"/>
</dbReference>
<evidence type="ECO:0000313" key="12">
    <source>
        <dbReference type="Proteomes" id="UP000177232"/>
    </source>
</evidence>
<dbReference type="InterPro" id="IPR006319">
    <property type="entry name" value="PEP_synth"/>
</dbReference>
<dbReference type="EMBL" id="MFLJ01000036">
    <property type="protein sequence ID" value="OGG64055.1"/>
    <property type="molecule type" value="Genomic_DNA"/>
</dbReference>
<evidence type="ECO:0000256" key="3">
    <source>
        <dbReference type="ARBA" id="ARBA00021623"/>
    </source>
</evidence>
<gene>
    <name evidence="11" type="ORF">A3C94_02600</name>
</gene>
<dbReference type="PANTHER" id="PTHR43030:SF1">
    <property type="entry name" value="PHOSPHOENOLPYRUVATE SYNTHASE"/>
    <property type="match status" value="1"/>
</dbReference>
<dbReference type="GO" id="GO:0005524">
    <property type="term" value="F:ATP binding"/>
    <property type="evidence" value="ECO:0007669"/>
    <property type="project" value="UniProtKB-KW"/>
</dbReference>
<name>A0A1F6DRH3_9BACT</name>
<dbReference type="Gene3D" id="3.30.470.20">
    <property type="entry name" value="ATP-grasp fold, B domain"/>
    <property type="match status" value="1"/>
</dbReference>
<comment type="caution">
    <text evidence="11">The sequence shown here is derived from an EMBL/GenBank/DDBJ whole genome shotgun (WGS) entry which is preliminary data.</text>
</comment>
<evidence type="ECO:0000256" key="6">
    <source>
        <dbReference type="ARBA" id="ARBA00022741"/>
    </source>
</evidence>
<reference evidence="11 12" key="1">
    <citation type="journal article" date="2016" name="Nat. Commun.">
        <title>Thousands of microbial genomes shed light on interconnected biogeochemical processes in an aquifer system.</title>
        <authorList>
            <person name="Anantharaman K."/>
            <person name="Brown C.T."/>
            <person name="Hug L.A."/>
            <person name="Sharon I."/>
            <person name="Castelle C.J."/>
            <person name="Probst A.J."/>
            <person name="Thomas B.C."/>
            <person name="Singh A."/>
            <person name="Wilkins M.J."/>
            <person name="Karaoz U."/>
            <person name="Brodie E.L."/>
            <person name="Williams K.H."/>
            <person name="Hubbard S.S."/>
            <person name="Banfield J.F."/>
        </authorList>
    </citation>
    <scope>NUCLEOTIDE SEQUENCE [LARGE SCALE GENOMIC DNA]</scope>
</reference>
<comment type="cofactor">
    <cofactor evidence="1">
        <name>Mg(2+)</name>
        <dbReference type="ChEBI" id="CHEBI:18420"/>
    </cofactor>
</comment>
<keyword evidence="4" id="KW-0808">Transferase</keyword>
<evidence type="ECO:0000256" key="2">
    <source>
        <dbReference type="ARBA" id="ARBA00007837"/>
    </source>
</evidence>
<feature type="domain" description="Pyruvate phosphate dikinase AMP/ATP-binding" evidence="10">
    <location>
        <begin position="2"/>
        <end position="65"/>
    </location>
</feature>
<evidence type="ECO:0000259" key="10">
    <source>
        <dbReference type="Pfam" id="PF01326"/>
    </source>
</evidence>
<proteinExistence type="inferred from homology"/>
<evidence type="ECO:0000256" key="1">
    <source>
        <dbReference type="ARBA" id="ARBA00001946"/>
    </source>
</evidence>
<accession>A0A1F6DRH3</accession>
<protein>
    <recommendedName>
        <fullName evidence="3">Phosphoenolpyruvate synthase</fullName>
    </recommendedName>
</protein>
<dbReference type="STRING" id="1798496.A3C94_02600"/>
<dbReference type="AlphaFoldDB" id="A0A1F6DRH3"/>
<evidence type="ECO:0000256" key="9">
    <source>
        <dbReference type="ARBA" id="ARBA00022842"/>
    </source>
</evidence>
<comment type="similarity">
    <text evidence="2">Belongs to the PEP-utilizing enzyme family.</text>
</comment>
<keyword evidence="5" id="KW-0479">Metal-binding</keyword>
<keyword evidence="8" id="KW-0067">ATP-binding</keyword>
<sequence>MDIPEPKASSQVLNEAQIFELAELILRIENHYGFPCDIEWAYEAEHFYITQSRPITTLTIKKSAKRKLELYGYRDFTLALLQMGLEAESGPLPYLDNAILTRPYFVGERKNGVTALFIDNAQVEWQKEEILKRIEDDNDYIRKIIQKFEKDYLRNKEILEAGMALPREAFSKFVEDMAVVWREAIGWWWAIEILEQKNIHPEFVAEIMAVRKRTEKFAPAIDGVARATIFDY</sequence>
<dbReference type="Pfam" id="PF01326">
    <property type="entry name" value="PPDK_N"/>
    <property type="match status" value="1"/>
</dbReference>
<evidence type="ECO:0000256" key="7">
    <source>
        <dbReference type="ARBA" id="ARBA00022777"/>
    </source>
</evidence>
<dbReference type="GO" id="GO:0046872">
    <property type="term" value="F:metal ion binding"/>
    <property type="evidence" value="ECO:0007669"/>
    <property type="project" value="UniProtKB-KW"/>
</dbReference>
<keyword evidence="6" id="KW-0547">Nucleotide-binding</keyword>
<evidence type="ECO:0000313" key="11">
    <source>
        <dbReference type="EMBL" id="OGG64055.1"/>
    </source>
</evidence>
<dbReference type="PANTHER" id="PTHR43030">
    <property type="entry name" value="PHOSPHOENOLPYRUVATE SYNTHASE"/>
    <property type="match status" value="1"/>
</dbReference>
<organism evidence="11 12">
    <name type="scientific">Candidatus Kaiserbacteria bacterium RIFCSPHIGHO2_02_FULL_55_17</name>
    <dbReference type="NCBI Taxonomy" id="1798496"/>
    <lineage>
        <taxon>Bacteria</taxon>
        <taxon>Candidatus Kaiseribacteriota</taxon>
    </lineage>
</organism>
<evidence type="ECO:0000256" key="5">
    <source>
        <dbReference type="ARBA" id="ARBA00022723"/>
    </source>
</evidence>
<keyword evidence="7" id="KW-0418">Kinase</keyword>
<evidence type="ECO:0000256" key="4">
    <source>
        <dbReference type="ARBA" id="ARBA00022679"/>
    </source>
</evidence>
<dbReference type="SUPFAM" id="SSF56059">
    <property type="entry name" value="Glutathione synthetase ATP-binding domain-like"/>
    <property type="match status" value="1"/>
</dbReference>
<keyword evidence="9" id="KW-0460">Magnesium</keyword>
<evidence type="ECO:0000256" key="8">
    <source>
        <dbReference type="ARBA" id="ARBA00022840"/>
    </source>
</evidence>